<name>B8HHZ8_PSECP</name>
<dbReference type="Proteomes" id="UP000002505">
    <property type="component" value="Plasmid pACHL01"/>
</dbReference>
<sequence length="95" mass="10576">MFIGMTPRSDHSYFLPRYGLAFEASWPRQSRKGSDRFRAWIHDLFMGGPTPGSPEHTVSQNAFVAAVELLEAEDIGAATMAFTDLGYDVTVHALR</sequence>
<geneLocation type="plasmid" evidence="1 2">
    <name>pACHL01</name>
</geneLocation>
<keyword evidence="2" id="KW-1185">Reference proteome</keyword>
<dbReference type="KEGG" id="ach:Achl_4094"/>
<dbReference type="HOGENOM" id="CLU_2366764_0_0_11"/>
<accession>B8HHZ8</accession>
<gene>
    <name evidence="1" type="ordered locus">Achl_4094</name>
</gene>
<proteinExistence type="predicted"/>
<evidence type="ECO:0000313" key="1">
    <source>
        <dbReference type="EMBL" id="ACL42045.1"/>
    </source>
</evidence>
<dbReference type="AlphaFoldDB" id="B8HHZ8"/>
<organism evidence="1 2">
    <name type="scientific">Pseudarthrobacter chlorophenolicus (strain ATCC 700700 / DSM 12829 / CIP 107037 / JCM 12360 / KCTC 9906 / NCIMB 13794 / A6)</name>
    <name type="common">Arthrobacter chlorophenolicus</name>
    <dbReference type="NCBI Taxonomy" id="452863"/>
    <lineage>
        <taxon>Bacteria</taxon>
        <taxon>Bacillati</taxon>
        <taxon>Actinomycetota</taxon>
        <taxon>Actinomycetes</taxon>
        <taxon>Micrococcales</taxon>
        <taxon>Micrococcaceae</taxon>
        <taxon>Pseudarthrobacter</taxon>
    </lineage>
</organism>
<dbReference type="EMBL" id="CP001342">
    <property type="protein sequence ID" value="ACL42045.1"/>
    <property type="molecule type" value="Genomic_DNA"/>
</dbReference>
<reference evidence="1" key="1">
    <citation type="submission" date="2009-01" db="EMBL/GenBank/DDBJ databases">
        <title>Complete sequence of plasmid1 of Arthrobacter chlorophenolicus A6.</title>
        <authorList>
            <consortium name="US DOE Joint Genome Institute"/>
            <person name="Lucas S."/>
            <person name="Copeland A."/>
            <person name="Lapidus A."/>
            <person name="Glavina del Rio T."/>
            <person name="Tice H."/>
            <person name="Bruce D."/>
            <person name="Goodwin L."/>
            <person name="Pitluck S."/>
            <person name="Goltsman E."/>
            <person name="Clum A."/>
            <person name="Larimer F."/>
            <person name="Land M."/>
            <person name="Hauser L."/>
            <person name="Kyrpides N."/>
            <person name="Mikhailova N."/>
            <person name="Jansson J."/>
            <person name="Richardson P."/>
        </authorList>
    </citation>
    <scope>NUCLEOTIDE SEQUENCE [LARGE SCALE GENOMIC DNA]</scope>
    <source>
        <strain evidence="1">A6</strain>
        <plasmid evidence="1">pACHL01</plasmid>
    </source>
</reference>
<keyword evidence="1" id="KW-0614">Plasmid</keyword>
<protein>
    <submittedName>
        <fullName evidence="1">Uncharacterized protein</fullName>
    </submittedName>
</protein>
<evidence type="ECO:0000313" key="2">
    <source>
        <dbReference type="Proteomes" id="UP000002505"/>
    </source>
</evidence>